<dbReference type="InterPro" id="IPR012338">
    <property type="entry name" value="Beta-lactam/transpept-like"/>
</dbReference>
<feature type="domain" description="Beta-lactamase-related" evidence="2">
    <location>
        <begin position="50"/>
        <end position="425"/>
    </location>
</feature>
<accession>A0A972FRG5</accession>
<feature type="signal peptide" evidence="1">
    <location>
        <begin position="1"/>
        <end position="23"/>
    </location>
</feature>
<dbReference type="SUPFAM" id="SSF56601">
    <property type="entry name" value="beta-lactamase/transpeptidase-like"/>
    <property type="match status" value="1"/>
</dbReference>
<keyword evidence="4" id="KW-1185">Reference proteome</keyword>
<proteinExistence type="predicted"/>
<evidence type="ECO:0000313" key="4">
    <source>
        <dbReference type="Proteomes" id="UP000712080"/>
    </source>
</evidence>
<gene>
    <name evidence="3" type="ORF">G6047_03785</name>
</gene>
<dbReference type="PANTHER" id="PTHR43283:SF3">
    <property type="entry name" value="BETA-LACTAMASE FAMILY PROTEIN (AFU_ORTHOLOGUE AFUA_5G07500)"/>
    <property type="match status" value="1"/>
</dbReference>
<organism evidence="3 4">
    <name type="scientific">Flavobacterium silvaticum</name>
    <dbReference type="NCBI Taxonomy" id="1852020"/>
    <lineage>
        <taxon>Bacteria</taxon>
        <taxon>Pseudomonadati</taxon>
        <taxon>Bacteroidota</taxon>
        <taxon>Flavobacteriia</taxon>
        <taxon>Flavobacteriales</taxon>
        <taxon>Flavobacteriaceae</taxon>
        <taxon>Flavobacterium</taxon>
    </lineage>
</organism>
<evidence type="ECO:0000259" key="2">
    <source>
        <dbReference type="Pfam" id="PF00144"/>
    </source>
</evidence>
<dbReference type="EMBL" id="JAAMPU010000099">
    <property type="protein sequence ID" value="NMH27143.1"/>
    <property type="molecule type" value="Genomic_DNA"/>
</dbReference>
<dbReference type="Pfam" id="PF00144">
    <property type="entry name" value="Beta-lactamase"/>
    <property type="match status" value="1"/>
</dbReference>
<dbReference type="AlphaFoldDB" id="A0A972FRG5"/>
<dbReference type="InterPro" id="IPR050789">
    <property type="entry name" value="Diverse_Enzym_Activities"/>
</dbReference>
<dbReference type="InterPro" id="IPR001466">
    <property type="entry name" value="Beta-lactam-related"/>
</dbReference>
<dbReference type="PANTHER" id="PTHR43283">
    <property type="entry name" value="BETA-LACTAMASE-RELATED"/>
    <property type="match status" value="1"/>
</dbReference>
<feature type="chain" id="PRO_5037861479" evidence="1">
    <location>
        <begin position="24"/>
        <end position="445"/>
    </location>
</feature>
<sequence>MKKYSSLIYCLILIVFNGAKSFAQNKIPQSFNQNPDVKSLGIDPKKIASVDSVLQSFVKDKKLNCVEAFIAKRGNVIYKKAFGLKDPEHNIPATTDDYYELFSQTKAITTVAFMTLVDKGLVSINDPVSKYFPEIPNRVVTKVNPDGTYETRPVKTPMTFVHLMSHTSGLNAGLVKQIRMAKGEKDLGPPGYGGPIPEKVPNGQYTYGLNLDAKYMSEQMTDLVKYPLGFDPGSDWNYHPSSNMLAYLIERISGKPLRQYVKEAVFEPLGIKNTDWYFPADSRSRFVKPYTYIDGKLQPGPTLYLDGALSSSQTYAEGGMGLNGTIEDYAKFCQMLLNKGEFNGHRILKPETVELMTTINRLPAVNSAEKGFQFGLGFELFNPQKKTVPAVSDSAYAWGGMLGTEYIIDPKNDLIVLFYMNMFQRERLYPEFLTKAYELATGLRK</sequence>
<protein>
    <submittedName>
        <fullName evidence="3">Beta-lactamase family protein</fullName>
    </submittedName>
</protein>
<dbReference type="Gene3D" id="3.40.710.10">
    <property type="entry name" value="DD-peptidase/beta-lactamase superfamily"/>
    <property type="match status" value="1"/>
</dbReference>
<evidence type="ECO:0000256" key="1">
    <source>
        <dbReference type="SAM" id="SignalP"/>
    </source>
</evidence>
<evidence type="ECO:0000313" key="3">
    <source>
        <dbReference type="EMBL" id="NMH27143.1"/>
    </source>
</evidence>
<reference evidence="3" key="1">
    <citation type="submission" date="2020-02" db="EMBL/GenBank/DDBJ databases">
        <title>Flavobacterium sp. genome.</title>
        <authorList>
            <person name="Jung H.S."/>
            <person name="Baek J.H."/>
            <person name="Jeon C.O."/>
        </authorList>
    </citation>
    <scope>NUCLEOTIDE SEQUENCE</scope>
    <source>
        <strain evidence="3">SE-s28</strain>
    </source>
</reference>
<keyword evidence="1" id="KW-0732">Signal</keyword>
<dbReference type="Proteomes" id="UP000712080">
    <property type="component" value="Unassembled WGS sequence"/>
</dbReference>
<dbReference type="RefSeq" id="WP_169526151.1">
    <property type="nucleotide sequence ID" value="NZ_JAAMPU010000099.1"/>
</dbReference>
<name>A0A972FRG5_9FLAO</name>
<comment type="caution">
    <text evidence="3">The sequence shown here is derived from an EMBL/GenBank/DDBJ whole genome shotgun (WGS) entry which is preliminary data.</text>
</comment>